<dbReference type="InterPro" id="IPR036259">
    <property type="entry name" value="MFS_trans_sf"/>
</dbReference>
<keyword evidence="4 6" id="KW-1133">Transmembrane helix</keyword>
<keyword evidence="9" id="KW-1185">Reference proteome</keyword>
<dbReference type="GO" id="GO:0016020">
    <property type="term" value="C:membrane"/>
    <property type="evidence" value="ECO:0007669"/>
    <property type="project" value="UniProtKB-SubCell"/>
</dbReference>
<evidence type="ECO:0000256" key="6">
    <source>
        <dbReference type="SAM" id="Phobius"/>
    </source>
</evidence>
<reference evidence="9" key="1">
    <citation type="journal article" date="2014" name="Genome Announc.">
        <title>Genome sequence and annotation of Acremonium chrysogenum, producer of the beta-lactam antibiotic cephalosporin C.</title>
        <authorList>
            <person name="Terfehr D."/>
            <person name="Dahlmann T.A."/>
            <person name="Specht T."/>
            <person name="Zadra I."/>
            <person name="Kuernsteiner H."/>
            <person name="Kueck U."/>
        </authorList>
    </citation>
    <scope>NUCLEOTIDE SEQUENCE [LARGE SCALE GENOMIC DNA]</scope>
    <source>
        <strain evidence="9">ATCC 11550 / CBS 779.69 / DSM 880 / IAM 14645 / JCM 23072 / IMI 49137</strain>
    </source>
</reference>
<feature type="transmembrane region" description="Helical" evidence="6">
    <location>
        <begin position="112"/>
        <end position="131"/>
    </location>
</feature>
<keyword evidence="2" id="KW-0813">Transport</keyword>
<proteinExistence type="predicted"/>
<organism evidence="8 9">
    <name type="scientific">Hapsidospora chrysogenum (strain ATCC 11550 / CBS 779.69 / DSM 880 / IAM 14645 / JCM 23072 / IMI 49137)</name>
    <name type="common">Acremonium chrysogenum</name>
    <dbReference type="NCBI Taxonomy" id="857340"/>
    <lineage>
        <taxon>Eukaryota</taxon>
        <taxon>Fungi</taxon>
        <taxon>Dikarya</taxon>
        <taxon>Ascomycota</taxon>
        <taxon>Pezizomycotina</taxon>
        <taxon>Sordariomycetes</taxon>
        <taxon>Hypocreomycetidae</taxon>
        <taxon>Hypocreales</taxon>
        <taxon>Bionectriaceae</taxon>
        <taxon>Hapsidospora</taxon>
    </lineage>
</organism>
<dbReference type="OrthoDB" id="2985014at2759"/>
<feature type="transmembrane region" description="Helical" evidence="6">
    <location>
        <begin position="320"/>
        <end position="338"/>
    </location>
</feature>
<dbReference type="InterPro" id="IPR020846">
    <property type="entry name" value="MFS_dom"/>
</dbReference>
<comment type="caution">
    <text evidence="8">The sequence shown here is derived from an EMBL/GenBank/DDBJ whole genome shotgun (WGS) entry which is preliminary data.</text>
</comment>
<dbReference type="AlphaFoldDB" id="A0A086TGL3"/>
<dbReference type="Proteomes" id="UP000029964">
    <property type="component" value="Unassembled WGS sequence"/>
</dbReference>
<feature type="transmembrane region" description="Helical" evidence="6">
    <location>
        <begin position="443"/>
        <end position="466"/>
    </location>
</feature>
<keyword evidence="5 6" id="KW-0472">Membrane</keyword>
<dbReference type="Gene3D" id="1.20.1250.20">
    <property type="entry name" value="MFS general substrate transporter like domains"/>
    <property type="match status" value="1"/>
</dbReference>
<dbReference type="FunFam" id="1.20.1250.20:FF:000013">
    <property type="entry name" value="MFS general substrate transporter"/>
    <property type="match status" value="1"/>
</dbReference>
<feature type="transmembrane region" description="Helical" evidence="6">
    <location>
        <begin position="284"/>
        <end position="308"/>
    </location>
</feature>
<evidence type="ECO:0000259" key="7">
    <source>
        <dbReference type="PROSITE" id="PS50850"/>
    </source>
</evidence>
<dbReference type="Pfam" id="PF07690">
    <property type="entry name" value="MFS_1"/>
    <property type="match status" value="1"/>
</dbReference>
<dbReference type="EMBL" id="JPKY01000003">
    <property type="protein sequence ID" value="KFH48495.1"/>
    <property type="molecule type" value="Genomic_DNA"/>
</dbReference>
<protein>
    <submittedName>
        <fullName evidence="8">Putative transporter-like protein</fullName>
    </submittedName>
</protein>
<dbReference type="HOGENOM" id="CLU_001265_0_1_1"/>
<dbReference type="PANTHER" id="PTHR43791:SF50">
    <property type="entry name" value="TRANSPORTER, PUTATIVE (AFU_ORTHOLOGUE AFUA_2G00840)-RELATED"/>
    <property type="match status" value="1"/>
</dbReference>
<evidence type="ECO:0000256" key="5">
    <source>
        <dbReference type="ARBA" id="ARBA00023136"/>
    </source>
</evidence>
<dbReference type="GO" id="GO:0022857">
    <property type="term" value="F:transmembrane transporter activity"/>
    <property type="evidence" value="ECO:0007669"/>
    <property type="project" value="InterPro"/>
</dbReference>
<dbReference type="PANTHER" id="PTHR43791">
    <property type="entry name" value="PERMEASE-RELATED"/>
    <property type="match status" value="1"/>
</dbReference>
<dbReference type="STRING" id="857340.A0A086TGL3"/>
<evidence type="ECO:0000256" key="4">
    <source>
        <dbReference type="ARBA" id="ARBA00022989"/>
    </source>
</evidence>
<dbReference type="FunFam" id="1.20.1250.20:FF:000188">
    <property type="entry name" value="MFS general substrate transporter"/>
    <property type="match status" value="1"/>
</dbReference>
<evidence type="ECO:0000313" key="8">
    <source>
        <dbReference type="EMBL" id="KFH48495.1"/>
    </source>
</evidence>
<sequence>MDLKDDKEHGVVDDTVAEGVGEEETARVVDKIAERQLCRKFDVRLMPVLAIMYLFNALDKGNLGNAETAGLSKDLNFKPNQYNLLVSIFFVPYVVFAPPTAIIGKKFGPARVLPILMFTFGSMTLLAAAAQNFGGLFALRFFLGMAESGFFPLVIYYLTTFYRRGELARRLAVFYAASNIANAFDIGREMLTGWQSGLLSFGVFQIKSDFLVWRYLFIIEGAASVLFSIFAYWYLPLSAAEANFLGEEEKALAFHRMQVDSSSVVQEKFNLRDSLRIFTYPTTYCFLMIEICLGVPIQSVALFMPQIIQRLGYGTVKTNLYTVAPNVGGAVMLLILAFSSDFLRIRFPFVMLGFTLTFIGFIIYAAIEDVQAQLNLAYYACFMMVWGTSAPSVLLSTWYNNNIAHEGRRVVLTSVGVPLANLMGLVSSNIFRENEKPKYETALITTACFGACGCLIAGLLGGFMVFDNFRRNRKAGTKTTAADVPTQRLREGPSVPEFRWFL</sequence>
<name>A0A086TGL3_HAPC1</name>
<comment type="subcellular location">
    <subcellularLocation>
        <location evidence="1">Membrane</location>
        <topology evidence="1">Multi-pass membrane protein</topology>
    </subcellularLocation>
</comment>
<feature type="transmembrane region" description="Helical" evidence="6">
    <location>
        <begin position="137"/>
        <end position="159"/>
    </location>
</feature>
<feature type="transmembrane region" description="Helical" evidence="6">
    <location>
        <begin position="345"/>
        <end position="364"/>
    </location>
</feature>
<accession>A0A086TGL3</accession>
<evidence type="ECO:0000256" key="3">
    <source>
        <dbReference type="ARBA" id="ARBA00022692"/>
    </source>
</evidence>
<evidence type="ECO:0000256" key="1">
    <source>
        <dbReference type="ARBA" id="ARBA00004141"/>
    </source>
</evidence>
<dbReference type="PROSITE" id="PS50850">
    <property type="entry name" value="MFS"/>
    <property type="match status" value="1"/>
</dbReference>
<feature type="domain" description="Major facilitator superfamily (MFS) profile" evidence="7">
    <location>
        <begin position="45"/>
        <end position="502"/>
    </location>
</feature>
<feature type="transmembrane region" description="Helical" evidence="6">
    <location>
        <begin position="376"/>
        <end position="398"/>
    </location>
</feature>
<evidence type="ECO:0000256" key="2">
    <source>
        <dbReference type="ARBA" id="ARBA00022448"/>
    </source>
</evidence>
<evidence type="ECO:0000313" key="9">
    <source>
        <dbReference type="Proteomes" id="UP000029964"/>
    </source>
</evidence>
<dbReference type="InterPro" id="IPR011701">
    <property type="entry name" value="MFS"/>
</dbReference>
<gene>
    <name evidence="8" type="ORF">ACRE_006360</name>
</gene>
<feature type="transmembrane region" description="Helical" evidence="6">
    <location>
        <begin position="82"/>
        <end position="103"/>
    </location>
</feature>
<feature type="transmembrane region" description="Helical" evidence="6">
    <location>
        <begin position="410"/>
        <end position="431"/>
    </location>
</feature>
<dbReference type="SUPFAM" id="SSF103473">
    <property type="entry name" value="MFS general substrate transporter"/>
    <property type="match status" value="1"/>
</dbReference>
<feature type="transmembrane region" description="Helical" evidence="6">
    <location>
        <begin position="211"/>
        <end position="235"/>
    </location>
</feature>
<keyword evidence="3 6" id="KW-0812">Transmembrane</keyword>